<accession>A0A6A5VG01</accession>
<dbReference type="PANTHER" id="PTHR35205:SF1">
    <property type="entry name" value="ZU5 DOMAIN-CONTAINING PROTEIN"/>
    <property type="match status" value="1"/>
</dbReference>
<dbReference type="Gene3D" id="3.40.50.300">
    <property type="entry name" value="P-loop containing nucleotide triphosphate hydrolases"/>
    <property type="match status" value="1"/>
</dbReference>
<dbReference type="EMBL" id="ML976668">
    <property type="protein sequence ID" value="KAF1976091.1"/>
    <property type="molecule type" value="Genomic_DNA"/>
</dbReference>
<keyword evidence="3" id="KW-1185">Reference proteome</keyword>
<dbReference type="AlphaFoldDB" id="A0A6A5VG01"/>
<dbReference type="PANTHER" id="PTHR35205">
    <property type="entry name" value="NB-ARC AND TPR DOMAIN PROTEIN"/>
    <property type="match status" value="1"/>
</dbReference>
<dbReference type="Pfam" id="PF00931">
    <property type="entry name" value="NB-ARC"/>
    <property type="match status" value="1"/>
</dbReference>
<dbReference type="InterPro" id="IPR002182">
    <property type="entry name" value="NB-ARC"/>
</dbReference>
<sequence>ETPPQPFIVIPFAQDADFVERGTLLDQLCKKCALPNARLAIVGLGGVGESELAIEHAYRTREQTPETWMLWAHASNAARLEQSFREIADCVKIAGRQDVQANIFKLVHDWLCDSKHRWLLVLDNVDDARFLLDVQPASSQTAAKPLREYLPHCKHRSILFTSRSEEAARMLVDYHDIIRLDPMDEAQSLALLDKKLGAQAGKSNGGDFAKLATALEHMPLAIVQAAAYISQRAPLCSVAQYLDQLRTSERKRTSLNRDGGQLRIRRF</sequence>
<dbReference type="Proteomes" id="UP000800036">
    <property type="component" value="Unassembled WGS sequence"/>
</dbReference>
<dbReference type="OrthoDB" id="20872at2759"/>
<organism evidence="2 3">
    <name type="scientific">Bimuria novae-zelandiae CBS 107.79</name>
    <dbReference type="NCBI Taxonomy" id="1447943"/>
    <lineage>
        <taxon>Eukaryota</taxon>
        <taxon>Fungi</taxon>
        <taxon>Dikarya</taxon>
        <taxon>Ascomycota</taxon>
        <taxon>Pezizomycotina</taxon>
        <taxon>Dothideomycetes</taxon>
        <taxon>Pleosporomycetidae</taxon>
        <taxon>Pleosporales</taxon>
        <taxon>Massarineae</taxon>
        <taxon>Didymosphaeriaceae</taxon>
        <taxon>Bimuria</taxon>
    </lineage>
</organism>
<evidence type="ECO:0000259" key="1">
    <source>
        <dbReference type="Pfam" id="PF00931"/>
    </source>
</evidence>
<proteinExistence type="predicted"/>
<name>A0A6A5VG01_9PLEO</name>
<feature type="non-terminal residue" evidence="2">
    <location>
        <position position="1"/>
    </location>
</feature>
<reference evidence="2" key="1">
    <citation type="journal article" date="2020" name="Stud. Mycol.">
        <title>101 Dothideomycetes genomes: a test case for predicting lifestyles and emergence of pathogens.</title>
        <authorList>
            <person name="Haridas S."/>
            <person name="Albert R."/>
            <person name="Binder M."/>
            <person name="Bloem J."/>
            <person name="Labutti K."/>
            <person name="Salamov A."/>
            <person name="Andreopoulos B."/>
            <person name="Baker S."/>
            <person name="Barry K."/>
            <person name="Bills G."/>
            <person name="Bluhm B."/>
            <person name="Cannon C."/>
            <person name="Castanera R."/>
            <person name="Culley D."/>
            <person name="Daum C."/>
            <person name="Ezra D."/>
            <person name="Gonzalez J."/>
            <person name="Henrissat B."/>
            <person name="Kuo A."/>
            <person name="Liang C."/>
            <person name="Lipzen A."/>
            <person name="Lutzoni F."/>
            <person name="Magnuson J."/>
            <person name="Mondo S."/>
            <person name="Nolan M."/>
            <person name="Ohm R."/>
            <person name="Pangilinan J."/>
            <person name="Park H.-J."/>
            <person name="Ramirez L."/>
            <person name="Alfaro M."/>
            <person name="Sun H."/>
            <person name="Tritt A."/>
            <person name="Yoshinaga Y."/>
            <person name="Zwiers L.-H."/>
            <person name="Turgeon B."/>
            <person name="Goodwin S."/>
            <person name="Spatafora J."/>
            <person name="Crous P."/>
            <person name="Grigoriev I."/>
        </authorList>
    </citation>
    <scope>NUCLEOTIDE SEQUENCE</scope>
    <source>
        <strain evidence="2">CBS 107.79</strain>
    </source>
</reference>
<protein>
    <recommendedName>
        <fullName evidence="1">NB-ARC domain-containing protein</fullName>
    </recommendedName>
</protein>
<dbReference type="InterPro" id="IPR027417">
    <property type="entry name" value="P-loop_NTPase"/>
</dbReference>
<feature type="domain" description="NB-ARC" evidence="1">
    <location>
        <begin position="24"/>
        <end position="197"/>
    </location>
</feature>
<gene>
    <name evidence="2" type="ORF">BU23DRAFT_456756</name>
</gene>
<evidence type="ECO:0000313" key="3">
    <source>
        <dbReference type="Proteomes" id="UP000800036"/>
    </source>
</evidence>
<evidence type="ECO:0000313" key="2">
    <source>
        <dbReference type="EMBL" id="KAF1976091.1"/>
    </source>
</evidence>
<dbReference type="SUPFAM" id="SSF52540">
    <property type="entry name" value="P-loop containing nucleoside triphosphate hydrolases"/>
    <property type="match status" value="1"/>
</dbReference>
<dbReference type="GO" id="GO:0043531">
    <property type="term" value="F:ADP binding"/>
    <property type="evidence" value="ECO:0007669"/>
    <property type="project" value="InterPro"/>
</dbReference>